<keyword evidence="2" id="KW-1185">Reference proteome</keyword>
<reference evidence="1 2" key="1">
    <citation type="journal article" date="2016" name="Genome Announc.">
        <title>Draft Genome Sequence of the Anaerobic Ammonium-Oxidizing Bacterium 'Candidatus Brocadia sp. 40'.</title>
        <authorList>
            <person name="Ali M."/>
            <person name="Haroon M.F."/>
            <person name="Narita Y."/>
            <person name="Zhang L."/>
            <person name="Rangel Shaw D."/>
            <person name="Okabe S."/>
            <person name="Saikaly P.E."/>
        </authorList>
    </citation>
    <scope>NUCLEOTIDE SEQUENCE [LARGE SCALE GENOMIC DNA]</scope>
    <source>
        <strain evidence="1 2">40</strain>
    </source>
</reference>
<dbReference type="EMBL" id="MJUW02000054">
    <property type="protein sequence ID" value="OQD46175.1"/>
    <property type="molecule type" value="Genomic_DNA"/>
</dbReference>
<evidence type="ECO:0000313" key="2">
    <source>
        <dbReference type="Proteomes" id="UP000242219"/>
    </source>
</evidence>
<sequence length="323" mass="36423">MEPSETLKHLAVAVLFVVAIMVNGTTYLHGANAVVIPPSQGYVVFTKETWGCIGEQKIVEEVTTALMNRDGNTVLIEEIKAHEDVQNRRELYVYFPAKEVNGLEGYYILRAHTQHPDPKIIGEWMVDQARLTHNSAGWFIELFSKTTGSLQISLLYSRHTGLSSGFIACPEADQFEPRAKSFIRAYRIESLLAVTSEPLDGGWTTTVVPMQAGLLQEARDIDRCEDLLEQLEKRFLSAGNVPFVWEKVRVTKYEVDSVVAGIEKETGRQYKISIELQEKTQKTELGRDKRIFVPKIRQKIVLKDQKGVLAAGEVWIGITSDFH</sequence>
<accession>A0A1V6M1D2</accession>
<organism evidence="1 2">
    <name type="scientific">Candidatus Brocadia sapporoensis</name>
    <dbReference type="NCBI Taxonomy" id="392547"/>
    <lineage>
        <taxon>Bacteria</taxon>
        <taxon>Pseudomonadati</taxon>
        <taxon>Planctomycetota</taxon>
        <taxon>Candidatus Brocadiia</taxon>
        <taxon>Candidatus Brocadiales</taxon>
        <taxon>Candidatus Brocadiaceae</taxon>
        <taxon>Candidatus Brocadia</taxon>
    </lineage>
</organism>
<protein>
    <submittedName>
        <fullName evidence="1">Uncharacterized protein</fullName>
    </submittedName>
</protein>
<evidence type="ECO:0000313" key="1">
    <source>
        <dbReference type="EMBL" id="OQD46175.1"/>
    </source>
</evidence>
<name>A0A1V6M1D2_9BACT</name>
<dbReference type="RefSeq" id="WP_070066640.1">
    <property type="nucleotide sequence ID" value="NZ_MJUW02000054.1"/>
</dbReference>
<dbReference type="Proteomes" id="UP000242219">
    <property type="component" value="Unassembled WGS sequence"/>
</dbReference>
<proteinExistence type="predicted"/>
<comment type="caution">
    <text evidence="1">The sequence shown here is derived from an EMBL/GenBank/DDBJ whole genome shotgun (WGS) entry which is preliminary data.</text>
</comment>
<gene>
    <name evidence="1" type="ORF">BIY37_04555</name>
</gene>
<dbReference type="AlphaFoldDB" id="A0A1V6M1D2"/>